<evidence type="ECO:0000256" key="5">
    <source>
        <dbReference type="ARBA" id="ARBA00042916"/>
    </source>
</evidence>
<dbReference type="EMBL" id="MU003821">
    <property type="protein sequence ID" value="KAF2718664.1"/>
    <property type="molecule type" value="Genomic_DNA"/>
</dbReference>
<dbReference type="SMART" id="SM01403">
    <property type="entry name" value="Ribosomal_S10"/>
    <property type="match status" value="1"/>
</dbReference>
<dbReference type="OrthoDB" id="366214at2759"/>
<dbReference type="Gene3D" id="3.30.70.600">
    <property type="entry name" value="Ribosomal protein S10 domain"/>
    <property type="match status" value="1"/>
</dbReference>
<dbReference type="GO" id="GO:0005840">
    <property type="term" value="C:ribosome"/>
    <property type="evidence" value="ECO:0007669"/>
    <property type="project" value="UniProtKB-KW"/>
</dbReference>
<dbReference type="FunFam" id="3.30.70.600:FF:000003">
    <property type="entry name" value="30S ribosomal protein S10"/>
    <property type="match status" value="1"/>
</dbReference>
<dbReference type="Pfam" id="PF00338">
    <property type="entry name" value="Ribosomal_S10"/>
    <property type="match status" value="1"/>
</dbReference>
<dbReference type="InterPro" id="IPR001848">
    <property type="entry name" value="Ribosomal_uS10"/>
</dbReference>
<dbReference type="GO" id="GO:0006412">
    <property type="term" value="P:translation"/>
    <property type="evidence" value="ECO:0007669"/>
    <property type="project" value="InterPro"/>
</dbReference>
<gene>
    <name evidence="8" type="ORF">K431DRAFT_252778</name>
</gene>
<organism evidence="8 9">
    <name type="scientific">Polychaeton citri CBS 116435</name>
    <dbReference type="NCBI Taxonomy" id="1314669"/>
    <lineage>
        <taxon>Eukaryota</taxon>
        <taxon>Fungi</taxon>
        <taxon>Dikarya</taxon>
        <taxon>Ascomycota</taxon>
        <taxon>Pezizomycotina</taxon>
        <taxon>Dothideomycetes</taxon>
        <taxon>Dothideomycetidae</taxon>
        <taxon>Capnodiales</taxon>
        <taxon>Capnodiaceae</taxon>
        <taxon>Polychaeton</taxon>
    </lineage>
</organism>
<evidence type="ECO:0000256" key="2">
    <source>
        <dbReference type="ARBA" id="ARBA00022980"/>
    </source>
</evidence>
<accession>A0A9P4ULM0</accession>
<dbReference type="SUPFAM" id="SSF54999">
    <property type="entry name" value="Ribosomal protein S10"/>
    <property type="match status" value="1"/>
</dbReference>
<evidence type="ECO:0000313" key="8">
    <source>
        <dbReference type="EMBL" id="KAF2718664.1"/>
    </source>
</evidence>
<comment type="caution">
    <text evidence="8">The sequence shown here is derived from an EMBL/GenBank/DDBJ whole genome shotgun (WGS) entry which is preliminary data.</text>
</comment>
<evidence type="ECO:0000313" key="9">
    <source>
        <dbReference type="Proteomes" id="UP000799441"/>
    </source>
</evidence>
<reference evidence="8" key="1">
    <citation type="journal article" date="2020" name="Stud. Mycol.">
        <title>101 Dothideomycetes genomes: a test case for predicting lifestyles and emergence of pathogens.</title>
        <authorList>
            <person name="Haridas S."/>
            <person name="Albert R."/>
            <person name="Binder M."/>
            <person name="Bloem J."/>
            <person name="Labutti K."/>
            <person name="Salamov A."/>
            <person name="Andreopoulos B."/>
            <person name="Baker S."/>
            <person name="Barry K."/>
            <person name="Bills G."/>
            <person name="Bluhm B."/>
            <person name="Cannon C."/>
            <person name="Castanera R."/>
            <person name="Culley D."/>
            <person name="Daum C."/>
            <person name="Ezra D."/>
            <person name="Gonzalez J."/>
            <person name="Henrissat B."/>
            <person name="Kuo A."/>
            <person name="Liang C."/>
            <person name="Lipzen A."/>
            <person name="Lutzoni F."/>
            <person name="Magnuson J."/>
            <person name="Mondo S."/>
            <person name="Nolan M."/>
            <person name="Ohm R."/>
            <person name="Pangilinan J."/>
            <person name="Park H.-J."/>
            <person name="Ramirez L."/>
            <person name="Alfaro M."/>
            <person name="Sun H."/>
            <person name="Tritt A."/>
            <person name="Yoshinaga Y."/>
            <person name="Zwiers L.-H."/>
            <person name="Turgeon B."/>
            <person name="Goodwin S."/>
            <person name="Spatafora J."/>
            <person name="Crous P."/>
            <person name="Grigoriev I."/>
        </authorList>
    </citation>
    <scope>NUCLEOTIDE SEQUENCE</scope>
    <source>
        <strain evidence="8">CBS 116435</strain>
    </source>
</reference>
<protein>
    <recommendedName>
        <fullName evidence="4">Small ribosomal subunit protein uS10m</fullName>
    </recommendedName>
    <alternativeName>
        <fullName evidence="5">37S ribosomal protein S10, mitochondrial</fullName>
    </alternativeName>
    <alternativeName>
        <fullName evidence="6">Mitochondrial ribosomal small subunit protein 10</fullName>
    </alternativeName>
</protein>
<dbReference type="InterPro" id="IPR027486">
    <property type="entry name" value="Ribosomal_uS10_dom"/>
</dbReference>
<sequence length="314" mass="35499">MATPSYVRSLVSSAKRLRLDSTRAAFSTATRQKAQQQRLPWHADTNEAVLGEYVDKSFGASPNLAVEVQKRLDQLMDTEQGRLIPLRDRTSLLPKDVQDEIAALRLPKAVQAAYMKPLKWKSTHGVTVADLQLRSYSVRNLEVFADFCLRAAYYLKLPVKGPVNLPRITERWTVPRSNFVHKKSQENFERVTMRRLIQIQDGHPETVSLFLAFIQKHQFYGVGMKANVFETSKLDVHSQMDKEADQLKKSLDEKFDLFGGRKDLMEGDEKAVERALLSEPFKGAWGAYAPMGGAQSVPNANKRIEKRTIGGGYS</sequence>
<evidence type="ECO:0000256" key="3">
    <source>
        <dbReference type="ARBA" id="ARBA00023274"/>
    </source>
</evidence>
<proteinExistence type="inferred from homology"/>
<evidence type="ECO:0000256" key="6">
    <source>
        <dbReference type="ARBA" id="ARBA00078476"/>
    </source>
</evidence>
<dbReference type="HAMAP" id="MF_00508">
    <property type="entry name" value="Ribosomal_uS10"/>
    <property type="match status" value="1"/>
</dbReference>
<name>A0A9P4ULM0_9PEZI</name>
<comment type="similarity">
    <text evidence="1">Belongs to the universal ribosomal protein uS10 family.</text>
</comment>
<dbReference type="AlphaFoldDB" id="A0A9P4ULM0"/>
<evidence type="ECO:0000256" key="4">
    <source>
        <dbReference type="ARBA" id="ARBA00035261"/>
    </source>
</evidence>
<dbReference type="GO" id="GO:1990904">
    <property type="term" value="C:ribonucleoprotein complex"/>
    <property type="evidence" value="ECO:0007669"/>
    <property type="project" value="UniProtKB-KW"/>
</dbReference>
<keyword evidence="2 8" id="KW-0689">Ribosomal protein</keyword>
<dbReference type="GO" id="GO:0003735">
    <property type="term" value="F:structural constituent of ribosome"/>
    <property type="evidence" value="ECO:0007669"/>
    <property type="project" value="InterPro"/>
</dbReference>
<evidence type="ECO:0000259" key="7">
    <source>
        <dbReference type="SMART" id="SM01403"/>
    </source>
</evidence>
<evidence type="ECO:0000256" key="1">
    <source>
        <dbReference type="ARBA" id="ARBA00007102"/>
    </source>
</evidence>
<dbReference type="Proteomes" id="UP000799441">
    <property type="component" value="Unassembled WGS sequence"/>
</dbReference>
<keyword evidence="3" id="KW-0687">Ribonucleoprotein</keyword>
<dbReference type="InterPro" id="IPR036838">
    <property type="entry name" value="Ribosomal_uS10_dom_sf"/>
</dbReference>
<keyword evidence="9" id="KW-1185">Reference proteome</keyword>
<feature type="domain" description="Small ribosomal subunit protein uS10" evidence="7">
    <location>
        <begin position="130"/>
        <end position="227"/>
    </location>
</feature>
<dbReference type="PANTHER" id="PTHR11700">
    <property type="entry name" value="30S RIBOSOMAL PROTEIN S10 FAMILY MEMBER"/>
    <property type="match status" value="1"/>
</dbReference>